<name>A0AAV5EST0_ELECO</name>
<dbReference type="EMBL" id="BQKI01000078">
    <property type="protein sequence ID" value="GJN25715.1"/>
    <property type="molecule type" value="Genomic_DNA"/>
</dbReference>
<evidence type="ECO:0000256" key="1">
    <source>
        <dbReference type="SAM" id="MobiDB-lite"/>
    </source>
</evidence>
<sequence>MNPLRRPAKGGGNGGRDALADGSGRLEVVGGRDAEQTEESASLGAGASLSTGADDSSPGARSFGGRPGAHLSGSPGAPLGGSPGAGASLGVWGAGSGPGTGLDAWGVGAGPGAWPTGMPAGGWLGGGPPGGWSGGTGGVSGAFSGAGAMPGAFSGAGAFFGGSLACGSSSIAPFTDLMQAAAGATLNPDFSFSNPAYGIYGSDGHEDEVDEVAVGENSAGARRSKHGVVLHRPKVVKKKGVKKKKMKTLMTVIQRR</sequence>
<organism evidence="2 3">
    <name type="scientific">Eleusine coracana subsp. coracana</name>
    <dbReference type="NCBI Taxonomy" id="191504"/>
    <lineage>
        <taxon>Eukaryota</taxon>
        <taxon>Viridiplantae</taxon>
        <taxon>Streptophyta</taxon>
        <taxon>Embryophyta</taxon>
        <taxon>Tracheophyta</taxon>
        <taxon>Spermatophyta</taxon>
        <taxon>Magnoliopsida</taxon>
        <taxon>Liliopsida</taxon>
        <taxon>Poales</taxon>
        <taxon>Poaceae</taxon>
        <taxon>PACMAD clade</taxon>
        <taxon>Chloridoideae</taxon>
        <taxon>Cynodonteae</taxon>
        <taxon>Eleusininae</taxon>
        <taxon>Eleusine</taxon>
    </lineage>
</organism>
<dbReference type="Proteomes" id="UP001054889">
    <property type="component" value="Unassembled WGS sequence"/>
</dbReference>
<accession>A0AAV5EST0</accession>
<comment type="caution">
    <text evidence="2">The sequence shown here is derived from an EMBL/GenBank/DDBJ whole genome shotgun (WGS) entry which is preliminary data.</text>
</comment>
<proteinExistence type="predicted"/>
<reference evidence="2" key="1">
    <citation type="journal article" date="2018" name="DNA Res.">
        <title>Multiple hybrid de novo genome assembly of finger millet, an orphan allotetraploid crop.</title>
        <authorList>
            <person name="Hatakeyama M."/>
            <person name="Aluri S."/>
            <person name="Balachadran M.T."/>
            <person name="Sivarajan S.R."/>
            <person name="Patrignani A."/>
            <person name="Gruter S."/>
            <person name="Poveda L."/>
            <person name="Shimizu-Inatsugi R."/>
            <person name="Baeten J."/>
            <person name="Francoijs K.J."/>
            <person name="Nataraja K.N."/>
            <person name="Reddy Y.A.N."/>
            <person name="Phadnis S."/>
            <person name="Ravikumar R.L."/>
            <person name="Schlapbach R."/>
            <person name="Sreeman S.M."/>
            <person name="Shimizu K.K."/>
        </authorList>
    </citation>
    <scope>NUCLEOTIDE SEQUENCE</scope>
</reference>
<gene>
    <name evidence="2" type="primary">gb13579</name>
    <name evidence="2" type="ORF">PR202_gb13579</name>
</gene>
<evidence type="ECO:0000313" key="2">
    <source>
        <dbReference type="EMBL" id="GJN25715.1"/>
    </source>
</evidence>
<feature type="region of interest" description="Disordered" evidence="1">
    <location>
        <begin position="1"/>
        <end position="84"/>
    </location>
</feature>
<evidence type="ECO:0000313" key="3">
    <source>
        <dbReference type="Proteomes" id="UP001054889"/>
    </source>
</evidence>
<feature type="compositionally biased region" description="Low complexity" evidence="1">
    <location>
        <begin position="39"/>
        <end position="57"/>
    </location>
</feature>
<dbReference type="AlphaFoldDB" id="A0AAV5EST0"/>
<keyword evidence="3" id="KW-1185">Reference proteome</keyword>
<reference evidence="2" key="2">
    <citation type="submission" date="2021-12" db="EMBL/GenBank/DDBJ databases">
        <title>Resequencing data analysis of finger millet.</title>
        <authorList>
            <person name="Hatakeyama M."/>
            <person name="Aluri S."/>
            <person name="Balachadran M.T."/>
            <person name="Sivarajan S.R."/>
            <person name="Poveda L."/>
            <person name="Shimizu-Inatsugi R."/>
            <person name="Schlapbach R."/>
            <person name="Sreeman S.M."/>
            <person name="Shimizu K.K."/>
        </authorList>
    </citation>
    <scope>NUCLEOTIDE SEQUENCE</scope>
</reference>
<protein>
    <submittedName>
        <fullName evidence="2">Uncharacterized protein</fullName>
    </submittedName>
</protein>